<dbReference type="Gene3D" id="2.30.30.240">
    <property type="entry name" value="PRC-barrel domain"/>
    <property type="match status" value="1"/>
</dbReference>
<evidence type="ECO:0000259" key="6">
    <source>
        <dbReference type="Pfam" id="PF01782"/>
    </source>
</evidence>
<sequence>MIVMGRVVAPFGIQGWLKVQPLGDDPLSWRRMPQWWVGRNPESTRSEDWQVFLPRGLRFHGKGLVAALAEVCDRTSAESLDGCFIAAPREALPPTAKDEYYWADLVGLSVLGREGAELGKVCGLLDTGAHSVLEVEQGEAIRLIPFVGAYVLDVDLVSQVIKVDWEVDW</sequence>
<evidence type="ECO:0000313" key="8">
    <source>
        <dbReference type="EMBL" id="KAF7599583.1"/>
    </source>
</evidence>
<dbReference type="Gene3D" id="2.40.30.60">
    <property type="entry name" value="RimM"/>
    <property type="match status" value="1"/>
</dbReference>
<reference evidence="8 11" key="1">
    <citation type="submission" date="2016-08" db="EMBL/GenBank/DDBJ databases">
        <title>Candidatus Dactylopiibacterium carminicum genome sequence.</title>
        <authorList>
            <person name="Ramirez-Puebla S.T."/>
            <person name="Ormeno-Orrillo E."/>
            <person name="Vera-Ponce De Leon A."/>
            <person name="Luis L."/>
            <person name="Sanchez-Flores A."/>
            <person name="Monica R."/>
            <person name="Martinez-Romero E."/>
        </authorList>
    </citation>
    <scope>NUCLEOTIDE SEQUENCE [LARGE SCALE GENOMIC DNA]</scope>
    <source>
        <strain evidence="8">END1</strain>
    </source>
</reference>
<name>A0A272EX54_9RHOO</name>
<feature type="domain" description="Ribosome maturation factor RimM PRC barrel" evidence="7">
    <location>
        <begin position="102"/>
        <end position="168"/>
    </location>
</feature>
<dbReference type="Proteomes" id="UP000623509">
    <property type="component" value="Unassembled WGS sequence"/>
</dbReference>
<keyword evidence="1 5" id="KW-0963">Cytoplasm</keyword>
<gene>
    <name evidence="5" type="primary">rimM</name>
    <name evidence="8" type="ORF">BGI27_06845</name>
    <name evidence="9" type="ORF">CGU29_04210</name>
</gene>
<dbReference type="Proteomes" id="UP000216107">
    <property type="component" value="Unassembled WGS sequence"/>
</dbReference>
<dbReference type="GO" id="GO:0042274">
    <property type="term" value="P:ribosomal small subunit biogenesis"/>
    <property type="evidence" value="ECO:0007669"/>
    <property type="project" value="UniProtKB-UniRule"/>
</dbReference>
<dbReference type="GO" id="GO:0005840">
    <property type="term" value="C:ribosome"/>
    <property type="evidence" value="ECO:0007669"/>
    <property type="project" value="InterPro"/>
</dbReference>
<keyword evidence="3 5" id="KW-0698">rRNA processing</keyword>
<comment type="subcellular location">
    <subcellularLocation>
        <location evidence="5">Cytoplasm</location>
    </subcellularLocation>
</comment>
<dbReference type="AlphaFoldDB" id="A0A272EX54"/>
<comment type="similarity">
    <text evidence="5">Belongs to the RimM family.</text>
</comment>
<dbReference type="SUPFAM" id="SSF50447">
    <property type="entry name" value="Translation proteins"/>
    <property type="match status" value="1"/>
</dbReference>
<evidence type="ECO:0000256" key="2">
    <source>
        <dbReference type="ARBA" id="ARBA00022517"/>
    </source>
</evidence>
<dbReference type="InterPro" id="IPR036976">
    <property type="entry name" value="RimM_N_sf"/>
</dbReference>
<evidence type="ECO:0000256" key="3">
    <source>
        <dbReference type="ARBA" id="ARBA00022552"/>
    </source>
</evidence>
<dbReference type="InterPro" id="IPR009000">
    <property type="entry name" value="Transl_B-barrel_sf"/>
</dbReference>
<evidence type="ECO:0000256" key="4">
    <source>
        <dbReference type="ARBA" id="ARBA00023186"/>
    </source>
</evidence>
<evidence type="ECO:0000259" key="7">
    <source>
        <dbReference type="Pfam" id="PF24986"/>
    </source>
</evidence>
<dbReference type="GO" id="GO:0005737">
    <property type="term" value="C:cytoplasm"/>
    <property type="evidence" value="ECO:0007669"/>
    <property type="project" value="UniProtKB-SubCell"/>
</dbReference>
<organism evidence="9 10">
    <name type="scientific">Candidatus Dactylopiibacterium carminicum</name>
    <dbReference type="NCBI Taxonomy" id="857335"/>
    <lineage>
        <taxon>Bacteria</taxon>
        <taxon>Pseudomonadati</taxon>
        <taxon>Pseudomonadota</taxon>
        <taxon>Betaproteobacteria</taxon>
        <taxon>Rhodocyclales</taxon>
        <taxon>Rhodocyclaceae</taxon>
        <taxon>Candidatus Dactylopiibacterium</taxon>
    </lineage>
</organism>
<evidence type="ECO:0000313" key="9">
    <source>
        <dbReference type="EMBL" id="PAS94230.1"/>
    </source>
</evidence>
<protein>
    <recommendedName>
        <fullName evidence="5">Ribosome maturation factor RimM</fullName>
    </recommendedName>
</protein>
<dbReference type="NCBIfam" id="TIGR02273">
    <property type="entry name" value="16S_RimM"/>
    <property type="match status" value="1"/>
</dbReference>
<dbReference type="EMBL" id="NMRN01000008">
    <property type="protein sequence ID" value="PAS94230.1"/>
    <property type="molecule type" value="Genomic_DNA"/>
</dbReference>
<dbReference type="SUPFAM" id="SSF50346">
    <property type="entry name" value="PRC-barrel domain"/>
    <property type="match status" value="1"/>
</dbReference>
<comment type="subunit">
    <text evidence="5">Binds ribosomal protein uS19.</text>
</comment>
<dbReference type="InterPro" id="IPR011033">
    <property type="entry name" value="PRC_barrel-like_sf"/>
</dbReference>
<dbReference type="EMBL" id="MDUX01000017">
    <property type="protein sequence ID" value="KAF7599583.1"/>
    <property type="molecule type" value="Genomic_DNA"/>
</dbReference>
<dbReference type="PANTHER" id="PTHR33692:SF1">
    <property type="entry name" value="RIBOSOME MATURATION FACTOR RIMM"/>
    <property type="match status" value="1"/>
</dbReference>
<proteinExistence type="inferred from homology"/>
<evidence type="ECO:0000313" key="10">
    <source>
        <dbReference type="Proteomes" id="UP000216107"/>
    </source>
</evidence>
<keyword evidence="2 5" id="KW-0690">Ribosome biogenesis</keyword>
<dbReference type="InterPro" id="IPR056792">
    <property type="entry name" value="PRC_RimM"/>
</dbReference>
<dbReference type="InterPro" id="IPR011961">
    <property type="entry name" value="RimM"/>
</dbReference>
<dbReference type="OrthoDB" id="9783509at2"/>
<dbReference type="HAMAP" id="MF_00014">
    <property type="entry name" value="Ribosome_mat_RimM"/>
    <property type="match status" value="1"/>
</dbReference>
<keyword evidence="11" id="KW-1185">Reference proteome</keyword>
<evidence type="ECO:0000256" key="5">
    <source>
        <dbReference type="HAMAP-Rule" id="MF_00014"/>
    </source>
</evidence>
<dbReference type="Pfam" id="PF01782">
    <property type="entry name" value="RimM"/>
    <property type="match status" value="1"/>
</dbReference>
<keyword evidence="4 5" id="KW-0143">Chaperone</keyword>
<dbReference type="PANTHER" id="PTHR33692">
    <property type="entry name" value="RIBOSOME MATURATION FACTOR RIMM"/>
    <property type="match status" value="1"/>
</dbReference>
<dbReference type="GO" id="GO:0006364">
    <property type="term" value="P:rRNA processing"/>
    <property type="evidence" value="ECO:0007669"/>
    <property type="project" value="UniProtKB-UniRule"/>
</dbReference>
<dbReference type="InterPro" id="IPR002676">
    <property type="entry name" value="RimM_N"/>
</dbReference>
<dbReference type="RefSeq" id="WP_095524165.1">
    <property type="nucleotide sequence ID" value="NZ_MDUX01000017.1"/>
</dbReference>
<dbReference type="GO" id="GO:0043022">
    <property type="term" value="F:ribosome binding"/>
    <property type="evidence" value="ECO:0007669"/>
    <property type="project" value="InterPro"/>
</dbReference>
<reference evidence="9 10" key="2">
    <citation type="submission" date="2017-07" db="EMBL/GenBank/DDBJ databases">
        <title>Candidatus Dactylopiibacterium carminicum, a nitrogen-fixing symbiont of the cochineal insect Dactylopius coccus and Dactylopius opuntiae (Hemiptera: Coccoidea: Dactylopiidae).</title>
        <authorList>
            <person name="Vera A."/>
        </authorList>
    </citation>
    <scope>NUCLEOTIDE SEQUENCE [LARGE SCALE GENOMIC DNA]</scope>
    <source>
        <strain evidence="9 10">NFDCM</strain>
    </source>
</reference>
<comment type="function">
    <text evidence="5">An accessory protein needed during the final step in the assembly of 30S ribosomal subunit, possibly for assembly of the head region. Essential for efficient processing of 16S rRNA. May be needed both before and after RbfA during the maturation of 16S rRNA. It has affinity for free ribosomal 30S subunits but not for 70S ribosomes.</text>
</comment>
<evidence type="ECO:0000256" key="1">
    <source>
        <dbReference type="ARBA" id="ARBA00022490"/>
    </source>
</evidence>
<feature type="domain" description="RimM N-terminal" evidence="6">
    <location>
        <begin position="3"/>
        <end position="90"/>
    </location>
</feature>
<evidence type="ECO:0000313" key="11">
    <source>
        <dbReference type="Proteomes" id="UP000623509"/>
    </source>
</evidence>
<dbReference type="Pfam" id="PF24986">
    <property type="entry name" value="PRC_RimM"/>
    <property type="match status" value="1"/>
</dbReference>
<accession>A0A272EX54</accession>
<comment type="caution">
    <text evidence="9">The sequence shown here is derived from an EMBL/GenBank/DDBJ whole genome shotgun (WGS) entry which is preliminary data.</text>
</comment>
<comment type="domain">
    <text evidence="5">The PRC barrel domain binds ribosomal protein uS19.</text>
</comment>